<protein>
    <submittedName>
        <fullName evidence="5">DUF3048 domain-containing protein</fullName>
    </submittedName>
</protein>
<dbReference type="EMBL" id="QUAL01000190">
    <property type="protein sequence ID" value="RIQ18249.1"/>
    <property type="molecule type" value="Genomic_DNA"/>
</dbReference>
<feature type="domain" description="DUF3048" evidence="4">
    <location>
        <begin position="224"/>
        <end position="339"/>
    </location>
</feature>
<evidence type="ECO:0000259" key="3">
    <source>
        <dbReference type="Pfam" id="PF11258"/>
    </source>
</evidence>
<accession>A0A418KL46</accession>
<evidence type="ECO:0000313" key="5">
    <source>
        <dbReference type="EMBL" id="RIQ18249.1"/>
    </source>
</evidence>
<dbReference type="RefSeq" id="WP_119661939.1">
    <property type="nucleotide sequence ID" value="NZ_QUAL01000190.1"/>
</dbReference>
<dbReference type="AlphaFoldDB" id="A0A418KL46"/>
<keyword evidence="6" id="KW-1185">Reference proteome</keyword>
<dbReference type="Pfam" id="PF11258">
    <property type="entry name" value="DUF3048"/>
    <property type="match status" value="1"/>
</dbReference>
<name>A0A418KL46_9ACTN</name>
<dbReference type="InterPro" id="IPR023158">
    <property type="entry name" value="YerB-like_sf"/>
</dbReference>
<evidence type="ECO:0000256" key="1">
    <source>
        <dbReference type="SAM" id="MobiDB-lite"/>
    </source>
</evidence>
<keyword evidence="2" id="KW-1133">Transmembrane helix</keyword>
<reference evidence="5 6" key="1">
    <citation type="submission" date="2018-09" db="EMBL/GenBank/DDBJ databases">
        <title>Isolation, diversity and antifungal activity of actinobacteria from wheat.</title>
        <authorList>
            <person name="Han C."/>
        </authorList>
    </citation>
    <scope>NUCLEOTIDE SEQUENCE [LARGE SCALE GENOMIC DNA]</scope>
    <source>
        <strain evidence="5 6">NEAU-YY265</strain>
    </source>
</reference>
<keyword evidence="2" id="KW-0812">Transmembrane</keyword>
<dbReference type="Pfam" id="PF17479">
    <property type="entry name" value="DUF3048_C"/>
    <property type="match status" value="1"/>
</dbReference>
<dbReference type="InterPro" id="IPR021416">
    <property type="entry name" value="DUF3048_N"/>
</dbReference>
<proteinExistence type="predicted"/>
<feature type="domain" description="DUF3048" evidence="3">
    <location>
        <begin position="55"/>
        <end position="191"/>
    </location>
</feature>
<evidence type="ECO:0000256" key="2">
    <source>
        <dbReference type="SAM" id="Phobius"/>
    </source>
</evidence>
<dbReference type="SUPFAM" id="SSF159774">
    <property type="entry name" value="YerB-like"/>
    <property type="match status" value="1"/>
</dbReference>
<feature type="region of interest" description="Disordered" evidence="1">
    <location>
        <begin position="33"/>
        <end position="53"/>
    </location>
</feature>
<dbReference type="Gene3D" id="3.50.90.10">
    <property type="entry name" value="YerB-like"/>
    <property type="match status" value="1"/>
</dbReference>
<gene>
    <name evidence="5" type="ORF">DY240_21765</name>
</gene>
<dbReference type="OrthoDB" id="9779102at2"/>
<feature type="transmembrane region" description="Helical" evidence="2">
    <location>
        <begin position="6"/>
        <end position="28"/>
    </location>
</feature>
<evidence type="ECO:0000259" key="4">
    <source>
        <dbReference type="Pfam" id="PF17479"/>
    </source>
</evidence>
<sequence length="347" mass="35433">MSRRTLVASIAAVMIGVLAIVAGLVAVLRDGGGDAGPVSRPPSATPEERPAVAPLTGLPAGTDLDHPAVAIKVSDVRHAHPQVGVDHADIVFAEPIGVSYTRLAAVSHSTMPELVGPVRSVRPADAPLLGPLAAVFGNTMGAGWVMDYVDSVADLDDLGTLRAGDSDAYVIDSDRPAPDHVFARPAALLELSDRTAPPSPYFAYAAGGAPSSAEAGGGPGSAIEISYGPTWQVAWTYDAASGTYLRDEPWGSHVMAGGTGISAVNVLVLDVTATVGKIGTGSGAPVPILDLVDASGRFQAFAGGASVTGTWSKGDVNEPFQFRTDAGDELLLEPGNTWVELPPAFRG</sequence>
<organism evidence="5 6">
    <name type="scientific">Jiangella rhizosphaerae</name>
    <dbReference type="NCBI Taxonomy" id="2293569"/>
    <lineage>
        <taxon>Bacteria</taxon>
        <taxon>Bacillati</taxon>
        <taxon>Actinomycetota</taxon>
        <taxon>Actinomycetes</taxon>
        <taxon>Jiangellales</taxon>
        <taxon>Jiangellaceae</taxon>
        <taxon>Jiangella</taxon>
    </lineage>
</organism>
<comment type="caution">
    <text evidence="5">The sequence shown here is derived from an EMBL/GenBank/DDBJ whole genome shotgun (WGS) entry which is preliminary data.</text>
</comment>
<dbReference type="InterPro" id="IPR035328">
    <property type="entry name" value="DUF3048_C"/>
</dbReference>
<evidence type="ECO:0000313" key="6">
    <source>
        <dbReference type="Proteomes" id="UP000284057"/>
    </source>
</evidence>
<keyword evidence="2" id="KW-0472">Membrane</keyword>
<dbReference type="Proteomes" id="UP000284057">
    <property type="component" value="Unassembled WGS sequence"/>
</dbReference>